<dbReference type="PRINTS" id="PR00598">
    <property type="entry name" value="HTHMARR"/>
</dbReference>
<dbReference type="InterPro" id="IPR023187">
    <property type="entry name" value="Tscrpt_reg_MarR-type_CS"/>
</dbReference>
<dbReference type="PROSITE" id="PS50995">
    <property type="entry name" value="HTH_MARR_2"/>
    <property type="match status" value="1"/>
</dbReference>
<dbReference type="Proteomes" id="UP000183995">
    <property type="component" value="Unassembled WGS sequence"/>
</dbReference>
<dbReference type="EMBL" id="FQXV01000007">
    <property type="protein sequence ID" value="SHI06116.1"/>
    <property type="molecule type" value="Genomic_DNA"/>
</dbReference>
<dbReference type="STRING" id="1123282.SAMN02745823_02161"/>
<evidence type="ECO:0000256" key="2">
    <source>
        <dbReference type="ARBA" id="ARBA00023125"/>
    </source>
</evidence>
<dbReference type="InterPro" id="IPR039422">
    <property type="entry name" value="MarR/SlyA-like"/>
</dbReference>
<keyword evidence="1" id="KW-0805">Transcription regulation</keyword>
<evidence type="ECO:0000313" key="6">
    <source>
        <dbReference type="Proteomes" id="UP000183995"/>
    </source>
</evidence>
<proteinExistence type="predicted"/>
<dbReference type="PROSITE" id="PS01117">
    <property type="entry name" value="HTH_MARR_1"/>
    <property type="match status" value="1"/>
</dbReference>
<dbReference type="GO" id="GO:0006950">
    <property type="term" value="P:response to stress"/>
    <property type="evidence" value="ECO:0007669"/>
    <property type="project" value="TreeGrafter"/>
</dbReference>
<sequence>MEEETLGLIIRRISHAAKKETDNNLKRLNLTMSQGLVLEYLNNTPDEELTQRAIEQHFNLQHPTVSGILKRLEKNGFITTSVNQADRRVKNIYLTDKARAVELIARQDKKQMEETYVKGLTAQEIETLRGLLKKVLNNMTGE</sequence>
<organism evidence="5 6">
    <name type="scientific">Sporobacter termitidis DSM 10068</name>
    <dbReference type="NCBI Taxonomy" id="1123282"/>
    <lineage>
        <taxon>Bacteria</taxon>
        <taxon>Bacillati</taxon>
        <taxon>Bacillota</taxon>
        <taxon>Clostridia</taxon>
        <taxon>Eubacteriales</taxon>
        <taxon>Oscillospiraceae</taxon>
        <taxon>Sporobacter</taxon>
    </lineage>
</organism>
<dbReference type="InterPro" id="IPR036390">
    <property type="entry name" value="WH_DNA-bd_sf"/>
</dbReference>
<dbReference type="AlphaFoldDB" id="A0A1M5Y2B9"/>
<keyword evidence="2 5" id="KW-0238">DNA-binding</keyword>
<gene>
    <name evidence="5" type="ORF">SAMN02745823_02161</name>
</gene>
<reference evidence="5 6" key="1">
    <citation type="submission" date="2016-11" db="EMBL/GenBank/DDBJ databases">
        <authorList>
            <person name="Jaros S."/>
            <person name="Januszkiewicz K."/>
            <person name="Wedrychowicz H."/>
        </authorList>
    </citation>
    <scope>NUCLEOTIDE SEQUENCE [LARGE SCALE GENOMIC DNA]</scope>
    <source>
        <strain evidence="5 6">DSM 10068</strain>
    </source>
</reference>
<accession>A0A1M5Y2B9</accession>
<dbReference type="InterPro" id="IPR000835">
    <property type="entry name" value="HTH_MarR-typ"/>
</dbReference>
<protein>
    <submittedName>
        <fullName evidence="5">DNA-binding transcriptional regulator, MarR family</fullName>
    </submittedName>
</protein>
<dbReference type="PANTHER" id="PTHR33164:SF56">
    <property type="entry name" value="HTH-TYPE TRANSCRIPTIONAL REGULATOR MHQR"/>
    <property type="match status" value="1"/>
</dbReference>
<dbReference type="GO" id="GO:0003700">
    <property type="term" value="F:DNA-binding transcription factor activity"/>
    <property type="evidence" value="ECO:0007669"/>
    <property type="project" value="InterPro"/>
</dbReference>
<evidence type="ECO:0000256" key="1">
    <source>
        <dbReference type="ARBA" id="ARBA00023015"/>
    </source>
</evidence>
<dbReference type="Gene3D" id="1.10.10.10">
    <property type="entry name" value="Winged helix-like DNA-binding domain superfamily/Winged helix DNA-binding domain"/>
    <property type="match status" value="1"/>
</dbReference>
<evidence type="ECO:0000259" key="4">
    <source>
        <dbReference type="PROSITE" id="PS50995"/>
    </source>
</evidence>
<name>A0A1M5Y2B9_9FIRM</name>
<dbReference type="GO" id="GO:0003677">
    <property type="term" value="F:DNA binding"/>
    <property type="evidence" value="ECO:0007669"/>
    <property type="project" value="UniProtKB-KW"/>
</dbReference>
<keyword evidence="6" id="KW-1185">Reference proteome</keyword>
<dbReference type="PANTHER" id="PTHR33164">
    <property type="entry name" value="TRANSCRIPTIONAL REGULATOR, MARR FAMILY"/>
    <property type="match status" value="1"/>
</dbReference>
<dbReference type="RefSeq" id="WP_073078752.1">
    <property type="nucleotide sequence ID" value="NZ_FQXV01000007.1"/>
</dbReference>
<dbReference type="SMART" id="SM00347">
    <property type="entry name" value="HTH_MARR"/>
    <property type="match status" value="1"/>
</dbReference>
<dbReference type="InterPro" id="IPR036388">
    <property type="entry name" value="WH-like_DNA-bd_sf"/>
</dbReference>
<feature type="domain" description="HTH marR-type" evidence="4">
    <location>
        <begin position="3"/>
        <end position="137"/>
    </location>
</feature>
<dbReference type="OrthoDB" id="2297442at2"/>
<evidence type="ECO:0000256" key="3">
    <source>
        <dbReference type="ARBA" id="ARBA00023163"/>
    </source>
</evidence>
<dbReference type="SUPFAM" id="SSF46785">
    <property type="entry name" value="Winged helix' DNA-binding domain"/>
    <property type="match status" value="1"/>
</dbReference>
<dbReference type="Pfam" id="PF12802">
    <property type="entry name" value="MarR_2"/>
    <property type="match status" value="1"/>
</dbReference>
<evidence type="ECO:0000313" key="5">
    <source>
        <dbReference type="EMBL" id="SHI06116.1"/>
    </source>
</evidence>
<keyword evidence="3" id="KW-0804">Transcription</keyword>